<dbReference type="PANTHER" id="PTHR43716:SF2">
    <property type="entry name" value="BLL6224 PROTEIN"/>
    <property type="match status" value="1"/>
</dbReference>
<dbReference type="GO" id="GO:0022904">
    <property type="term" value="P:respiratory electron transport chain"/>
    <property type="evidence" value="ECO:0007669"/>
    <property type="project" value="TreeGrafter"/>
</dbReference>
<dbReference type="PANTHER" id="PTHR43716">
    <property type="entry name" value="D-2-HYDROXYGLUTARATE DEHYDROGENASE, MITOCHONDRIAL"/>
    <property type="match status" value="1"/>
</dbReference>
<dbReference type="InterPro" id="IPR016164">
    <property type="entry name" value="FAD-linked_Oxase-like_C"/>
</dbReference>
<accession>A0A0P1FFW5</accession>
<dbReference type="STRING" id="266809.PM03_08805"/>
<evidence type="ECO:0000313" key="7">
    <source>
        <dbReference type="Proteomes" id="UP000051298"/>
    </source>
</evidence>
<dbReference type="Proteomes" id="UP000051298">
    <property type="component" value="Unassembled WGS sequence"/>
</dbReference>
<dbReference type="Gene3D" id="1.10.45.10">
    <property type="entry name" value="Vanillyl-alcohol Oxidase, Chain A, domain 4"/>
    <property type="match status" value="1"/>
</dbReference>
<organism evidence="6 7">
    <name type="scientific">Thalassobacter stenotrophicus</name>
    <dbReference type="NCBI Taxonomy" id="266809"/>
    <lineage>
        <taxon>Bacteria</taxon>
        <taxon>Pseudomonadati</taxon>
        <taxon>Pseudomonadota</taxon>
        <taxon>Alphaproteobacteria</taxon>
        <taxon>Rhodobacterales</taxon>
        <taxon>Roseobacteraceae</taxon>
        <taxon>Thalassobacter</taxon>
    </lineage>
</organism>
<gene>
    <name evidence="6" type="ORF">THS5294_01060</name>
</gene>
<keyword evidence="6" id="KW-0560">Oxidoreductase</keyword>
<dbReference type="AlphaFoldDB" id="A0A0P1FFW5"/>
<dbReference type="PROSITE" id="PS51387">
    <property type="entry name" value="FAD_PCMH"/>
    <property type="match status" value="1"/>
</dbReference>
<dbReference type="EMBL" id="CYRX01000011">
    <property type="protein sequence ID" value="CUH59773.1"/>
    <property type="molecule type" value="Genomic_DNA"/>
</dbReference>
<dbReference type="InterPro" id="IPR016169">
    <property type="entry name" value="FAD-bd_PCMH_sub2"/>
</dbReference>
<keyword evidence="4" id="KW-0274">FAD</keyword>
<proteinExistence type="inferred from homology"/>
<dbReference type="Gene3D" id="3.30.43.10">
    <property type="entry name" value="Uridine Diphospho-n-acetylenolpyruvylglucosamine Reductase, domain 2"/>
    <property type="match status" value="1"/>
</dbReference>
<evidence type="ECO:0000313" key="6">
    <source>
        <dbReference type="EMBL" id="CUH59773.1"/>
    </source>
</evidence>
<reference evidence="6 7" key="1">
    <citation type="submission" date="2015-09" db="EMBL/GenBank/DDBJ databases">
        <authorList>
            <consortium name="Swine Surveillance"/>
        </authorList>
    </citation>
    <scope>NUCLEOTIDE SEQUENCE [LARGE SCALE GENOMIC DNA]</scope>
    <source>
        <strain evidence="6 7">CECT 5294</strain>
    </source>
</reference>
<evidence type="ECO:0000256" key="4">
    <source>
        <dbReference type="ARBA" id="ARBA00022827"/>
    </source>
</evidence>
<sequence length="452" mass="47215">MIDAIRAIVGPSHVLEGADCAGYSRDWTGVYPSEPLCVVRPANTAEVAAVVRVVADAGGAIVPVGGNTGLVGGTQARGEVMLSLERMSRIRTIKPDARIAVVEAGVVLQSLHDAADAHDLIFPLTFGAKGSARIGGCLSTNAGGSNVVRYGSTRGLCLGLEVVLASGEVLDMMTELHKDNSGYDLRDLFIGAEGTLGIITAAVLKLFPKPVGYATALLSAPDLGAALKILRALQAASGGAVEAFEYMPRNFMQRLAQHRPDLTVPLKTGDCTIMVELGGLDMDAPLAETLASLMEEGLVLDATLAASEAQRSTIWAIREASAEIKFTQLPIVDTDVCVPLEKVALFEAEVQARLAELDAEATDITVAHLGDGNFHYAVYPTHDDPAHLEAVRAVIDGVTVSLGGSISAEHGVGRSQLATLARHKSPIALAVMRQIKGALDPGNVMNPGKVVP</sequence>
<feature type="domain" description="FAD-binding PCMH-type" evidence="5">
    <location>
        <begin position="31"/>
        <end position="209"/>
    </location>
</feature>
<protein>
    <submittedName>
        <fullName evidence="6">Putative FAD-linked oxidoreductase</fullName>
        <ecNumber evidence="6">1.-.-.-</ecNumber>
    </submittedName>
</protein>
<dbReference type="InterPro" id="IPR036318">
    <property type="entry name" value="FAD-bd_PCMH-like_sf"/>
</dbReference>
<dbReference type="InterPro" id="IPR016166">
    <property type="entry name" value="FAD-bd_PCMH"/>
</dbReference>
<dbReference type="GO" id="GO:0071949">
    <property type="term" value="F:FAD binding"/>
    <property type="evidence" value="ECO:0007669"/>
    <property type="project" value="InterPro"/>
</dbReference>
<evidence type="ECO:0000256" key="3">
    <source>
        <dbReference type="ARBA" id="ARBA00022630"/>
    </source>
</evidence>
<dbReference type="SUPFAM" id="SSF56176">
    <property type="entry name" value="FAD-binding/transporter-associated domain-like"/>
    <property type="match status" value="1"/>
</dbReference>
<evidence type="ECO:0000256" key="2">
    <source>
        <dbReference type="ARBA" id="ARBA00008000"/>
    </source>
</evidence>
<dbReference type="EC" id="1.-.-.-" evidence="6"/>
<dbReference type="InterPro" id="IPR016167">
    <property type="entry name" value="FAD-bd_PCMH_sub1"/>
</dbReference>
<dbReference type="Pfam" id="PF02913">
    <property type="entry name" value="FAD-oxidase_C"/>
    <property type="match status" value="1"/>
</dbReference>
<dbReference type="InterPro" id="IPR051264">
    <property type="entry name" value="FAD-oxidored/transferase_4"/>
</dbReference>
<dbReference type="Gene3D" id="3.30.465.10">
    <property type="match status" value="1"/>
</dbReference>
<dbReference type="Pfam" id="PF01565">
    <property type="entry name" value="FAD_binding_4"/>
    <property type="match status" value="1"/>
</dbReference>
<dbReference type="GO" id="GO:0016491">
    <property type="term" value="F:oxidoreductase activity"/>
    <property type="evidence" value="ECO:0007669"/>
    <property type="project" value="UniProtKB-KW"/>
</dbReference>
<dbReference type="RefSeq" id="WP_058122902.1">
    <property type="nucleotide sequence ID" value="NZ_CYRX01000011.1"/>
</dbReference>
<dbReference type="Gene3D" id="3.30.70.2190">
    <property type="match status" value="1"/>
</dbReference>
<name>A0A0P1FFW5_9RHOB</name>
<dbReference type="eggNOG" id="COG0277">
    <property type="taxonomic scope" value="Bacteria"/>
</dbReference>
<keyword evidence="3" id="KW-0285">Flavoprotein</keyword>
<dbReference type="Gene3D" id="3.30.70.2740">
    <property type="match status" value="1"/>
</dbReference>
<dbReference type="InterPro" id="IPR016171">
    <property type="entry name" value="Vanillyl_alc_oxidase_C-sub2"/>
</dbReference>
<dbReference type="InterPro" id="IPR004113">
    <property type="entry name" value="FAD-bd_oxidored_4_C"/>
</dbReference>
<evidence type="ECO:0000256" key="1">
    <source>
        <dbReference type="ARBA" id="ARBA00001974"/>
    </source>
</evidence>
<dbReference type="InterPro" id="IPR006094">
    <property type="entry name" value="Oxid_FAD_bind_N"/>
</dbReference>
<evidence type="ECO:0000259" key="5">
    <source>
        <dbReference type="PROSITE" id="PS51387"/>
    </source>
</evidence>
<comment type="cofactor">
    <cofactor evidence="1">
        <name>FAD</name>
        <dbReference type="ChEBI" id="CHEBI:57692"/>
    </cofactor>
</comment>
<dbReference type="FunFam" id="1.10.45.10:FF:000001">
    <property type="entry name" value="D-lactate dehydrogenase mitochondrial"/>
    <property type="match status" value="1"/>
</dbReference>
<dbReference type="SUPFAM" id="SSF55103">
    <property type="entry name" value="FAD-linked oxidases, C-terminal domain"/>
    <property type="match status" value="1"/>
</dbReference>
<comment type="similarity">
    <text evidence="2">Belongs to the FAD-binding oxidoreductase/transferase type 4 family.</text>
</comment>